<feature type="compositionally biased region" description="Low complexity" evidence="1">
    <location>
        <begin position="147"/>
        <end position="194"/>
    </location>
</feature>
<feature type="compositionally biased region" description="Polar residues" evidence="1">
    <location>
        <begin position="232"/>
        <end position="248"/>
    </location>
</feature>
<feature type="region of interest" description="Disordered" evidence="1">
    <location>
        <begin position="1"/>
        <end position="88"/>
    </location>
</feature>
<evidence type="ECO:0000313" key="4">
    <source>
        <dbReference type="Proteomes" id="UP000827284"/>
    </source>
</evidence>
<dbReference type="PANTHER" id="PTHR31796">
    <property type="entry name" value="SUZ DOMAIN-CONTAINING PROTEIN 1"/>
    <property type="match status" value="1"/>
</dbReference>
<feature type="domain" description="SUZ" evidence="2">
    <location>
        <begin position="23"/>
        <end position="150"/>
    </location>
</feature>
<accession>A0A9P3LZE6</accession>
<protein>
    <recommendedName>
        <fullName evidence="2">SUZ domain-containing protein</fullName>
    </recommendedName>
</protein>
<dbReference type="InterPro" id="IPR039228">
    <property type="entry name" value="SZRD1"/>
</dbReference>
<reference evidence="3" key="2">
    <citation type="journal article" date="2022" name="Microbiol. Resour. Announc.">
        <title>Whole-Genome Sequence of Entomortierella parvispora E1425, a Mucoromycotan Fungus Associated with Burkholderiaceae-Related Endosymbiotic Bacteria.</title>
        <authorList>
            <person name="Herlambang A."/>
            <person name="Guo Y."/>
            <person name="Takashima Y."/>
            <person name="Narisawa K."/>
            <person name="Ohta H."/>
            <person name="Nishizawa T."/>
        </authorList>
    </citation>
    <scope>NUCLEOTIDE SEQUENCE</scope>
    <source>
        <strain evidence="3">E1425</strain>
    </source>
</reference>
<feature type="compositionally biased region" description="Basic and acidic residues" evidence="1">
    <location>
        <begin position="130"/>
        <end position="145"/>
    </location>
</feature>
<reference evidence="3" key="1">
    <citation type="submission" date="2021-11" db="EMBL/GenBank/DDBJ databases">
        <authorList>
            <person name="Herlambang A."/>
            <person name="Guo Y."/>
            <person name="Takashima Y."/>
            <person name="Nishizawa T."/>
        </authorList>
    </citation>
    <scope>NUCLEOTIDE SEQUENCE</scope>
    <source>
        <strain evidence="3">E1425</strain>
    </source>
</reference>
<dbReference type="PANTHER" id="PTHR31796:SF2">
    <property type="entry name" value="SUZ DOMAIN-CONTAINING PROTEIN 1"/>
    <property type="match status" value="1"/>
</dbReference>
<evidence type="ECO:0000259" key="2">
    <source>
        <dbReference type="PROSITE" id="PS51673"/>
    </source>
</evidence>
<dbReference type="Proteomes" id="UP000827284">
    <property type="component" value="Unassembled WGS sequence"/>
</dbReference>
<organism evidence="3 4">
    <name type="scientific">Entomortierella parvispora</name>
    <dbReference type="NCBI Taxonomy" id="205924"/>
    <lineage>
        <taxon>Eukaryota</taxon>
        <taxon>Fungi</taxon>
        <taxon>Fungi incertae sedis</taxon>
        <taxon>Mucoromycota</taxon>
        <taxon>Mortierellomycotina</taxon>
        <taxon>Mortierellomycetes</taxon>
        <taxon>Mortierellales</taxon>
        <taxon>Mortierellaceae</taxon>
        <taxon>Entomortierella</taxon>
    </lineage>
</organism>
<dbReference type="InterPro" id="IPR024771">
    <property type="entry name" value="SUZ"/>
</dbReference>
<dbReference type="EMBL" id="BQFW01000012">
    <property type="protein sequence ID" value="GJJ76057.1"/>
    <property type="molecule type" value="Genomic_DNA"/>
</dbReference>
<dbReference type="OrthoDB" id="5373615at2759"/>
<keyword evidence="4" id="KW-1185">Reference proteome</keyword>
<sequence>MSDAWDDWEQADEADIQAPVPKLIPARKVSASPLPRAETGIIPAGQPQILKRNQQGPSGFGDQDQREEQRDGRSLHEKNRALWDKANAYEQPIIARNDNSMRTEYVPEIRILRRPKSPVAAARVPIKSKPLAEREAEYNAAREKIFGPSSTTTPATSPSSGSGQSGNLSNKSSTSSPSSSRPGSGRSSPALPAGQDSGFQQLSVKPIEFKGKPTLIRKAQKPSQDAVIRQPQGPTTMAATSFSQNHNNRGGGRGLQSSRDNGTSERQTPQDTQQHQHRPQQHQQQPASRGGRSIGFGKSLRGAPRHPAPSSPGP</sequence>
<feature type="region of interest" description="Disordered" evidence="1">
    <location>
        <begin position="111"/>
        <end position="314"/>
    </location>
</feature>
<comment type="caution">
    <text evidence="3">The sequence shown here is derived from an EMBL/GenBank/DDBJ whole genome shotgun (WGS) entry which is preliminary data.</text>
</comment>
<evidence type="ECO:0000256" key="1">
    <source>
        <dbReference type="SAM" id="MobiDB-lite"/>
    </source>
</evidence>
<dbReference type="AlphaFoldDB" id="A0A9P3LZE6"/>
<gene>
    <name evidence="3" type="ORF">EMPS_08416</name>
</gene>
<dbReference type="PROSITE" id="PS51673">
    <property type="entry name" value="SUZ"/>
    <property type="match status" value="1"/>
</dbReference>
<proteinExistence type="predicted"/>
<evidence type="ECO:0000313" key="3">
    <source>
        <dbReference type="EMBL" id="GJJ76057.1"/>
    </source>
</evidence>
<feature type="compositionally biased region" description="Basic and acidic residues" evidence="1">
    <location>
        <begin position="63"/>
        <end position="83"/>
    </location>
</feature>
<feature type="compositionally biased region" description="Acidic residues" evidence="1">
    <location>
        <begin position="1"/>
        <end position="15"/>
    </location>
</feature>
<name>A0A9P3LZE6_9FUNG</name>
<dbReference type="Pfam" id="PF12752">
    <property type="entry name" value="SUZ"/>
    <property type="match status" value="1"/>
</dbReference>
<feature type="compositionally biased region" description="Polar residues" evidence="1">
    <location>
        <begin position="255"/>
        <end position="265"/>
    </location>
</feature>